<evidence type="ECO:0000259" key="3">
    <source>
        <dbReference type="Pfam" id="PF18962"/>
    </source>
</evidence>
<feature type="chain" id="PRO_5022116830" evidence="2">
    <location>
        <begin position="20"/>
        <end position="635"/>
    </location>
</feature>
<accession>A0A556MZS9</accession>
<name>A0A556MZS9_9FLAO</name>
<dbReference type="InterPro" id="IPR026444">
    <property type="entry name" value="Secre_tail"/>
</dbReference>
<keyword evidence="5" id="KW-1185">Reference proteome</keyword>
<dbReference type="OrthoDB" id="957862at2"/>
<reference evidence="4 5" key="1">
    <citation type="submission" date="2019-07" db="EMBL/GenBank/DDBJ databases">
        <authorList>
            <person name="Huq M.A."/>
        </authorList>
    </citation>
    <scope>NUCLEOTIDE SEQUENCE [LARGE SCALE GENOMIC DNA]</scope>
    <source>
        <strain evidence="4 5">MAH-3</strain>
    </source>
</reference>
<dbReference type="Proteomes" id="UP000316008">
    <property type="component" value="Unassembled WGS sequence"/>
</dbReference>
<evidence type="ECO:0000256" key="1">
    <source>
        <dbReference type="ARBA" id="ARBA00022729"/>
    </source>
</evidence>
<gene>
    <name evidence="4" type="ORF">FO442_06535</name>
</gene>
<dbReference type="InterPro" id="IPR013783">
    <property type="entry name" value="Ig-like_fold"/>
</dbReference>
<dbReference type="EMBL" id="VLPL01000003">
    <property type="protein sequence ID" value="TSJ45405.1"/>
    <property type="molecule type" value="Genomic_DNA"/>
</dbReference>
<dbReference type="NCBIfam" id="TIGR04183">
    <property type="entry name" value="Por_Secre_tail"/>
    <property type="match status" value="1"/>
</dbReference>
<dbReference type="Pfam" id="PF11551">
    <property type="entry name" value="Omp28"/>
    <property type="match status" value="1"/>
</dbReference>
<dbReference type="Pfam" id="PF18962">
    <property type="entry name" value="Por_Secre_tail"/>
    <property type="match status" value="1"/>
</dbReference>
<dbReference type="RefSeq" id="WP_144332362.1">
    <property type="nucleotide sequence ID" value="NZ_VLPL01000003.1"/>
</dbReference>
<evidence type="ECO:0000313" key="4">
    <source>
        <dbReference type="EMBL" id="TSJ45405.1"/>
    </source>
</evidence>
<sequence>MKKTLLAFSAVFVAGTSFSQIIMSEDFEGTTAPAIPATWSQTTLATDGGFKSGTAATLSSQSFPVPTTNATKMLVTNDDGCNCDKSADRLISPTIDLSTAAAAVMEVDLFYAQGTYQGATESGKIEVSIDGGTTWTTAQTLTGSASWQNVGINLTPYVGNANVKVSFLYNDNGGWLFGMGIDNFVVRQPSPDDAKFLSASVNRYSLTSTNNTLSLQVKNDGANAITSLTVDWNDGTAHSSVISTNIAVGATATINHPIAVNYATVVEKTLNINITGVNGNTDPNPGNNTGSKPFNTVSANSQKVVLFEEGTGTWCGWCPRGAVAMEYMDNTYPNTFAGVAVHNGDPMTVTAYDAAADFSGFPGANVDRVLLGVDVSDQDFETYYNDRKDLITPVGIAIQTGGSGNNVTVTVNATFRSNFAAANYRLGVIISEDNVTGTGSTWNQHNYYSSQTNNIALTGAGHNWQTEPDPVLAANMEYDHVGRALLGGYSGQAGSVPAVIADGQVATYTFNYTVPATSVRANMHAVAVVIDQATGEVLNAKEISLATLGLAETSTINMEVFPNPASDVVNVNFEGQGGDYTVSIIDLSGRTVASKVVTGAGATSVAVPVTGLVSGNYLVSIANETGSYTQKLMVK</sequence>
<evidence type="ECO:0000256" key="2">
    <source>
        <dbReference type="SAM" id="SignalP"/>
    </source>
</evidence>
<organism evidence="4 5">
    <name type="scientific">Fluviicola chungangensis</name>
    <dbReference type="NCBI Taxonomy" id="2597671"/>
    <lineage>
        <taxon>Bacteria</taxon>
        <taxon>Pseudomonadati</taxon>
        <taxon>Bacteroidota</taxon>
        <taxon>Flavobacteriia</taxon>
        <taxon>Flavobacteriales</taxon>
        <taxon>Crocinitomicaceae</taxon>
        <taxon>Fluviicola</taxon>
    </lineage>
</organism>
<comment type="caution">
    <text evidence="4">The sequence shown here is derived from an EMBL/GenBank/DDBJ whole genome shotgun (WGS) entry which is preliminary data.</text>
</comment>
<proteinExistence type="predicted"/>
<evidence type="ECO:0000313" key="5">
    <source>
        <dbReference type="Proteomes" id="UP000316008"/>
    </source>
</evidence>
<dbReference type="Gene3D" id="2.60.40.10">
    <property type="entry name" value="Immunoglobulins"/>
    <property type="match status" value="1"/>
</dbReference>
<dbReference type="InterPro" id="IPR021615">
    <property type="entry name" value="Omp28"/>
</dbReference>
<dbReference type="Gene3D" id="2.60.120.260">
    <property type="entry name" value="Galactose-binding domain-like"/>
    <property type="match status" value="1"/>
</dbReference>
<feature type="signal peptide" evidence="2">
    <location>
        <begin position="1"/>
        <end position="19"/>
    </location>
</feature>
<dbReference type="AlphaFoldDB" id="A0A556MZS9"/>
<feature type="domain" description="Secretion system C-terminal sorting" evidence="3">
    <location>
        <begin position="560"/>
        <end position="634"/>
    </location>
</feature>
<protein>
    <submittedName>
        <fullName evidence="4">Omp28-related outer membrane protein</fullName>
    </submittedName>
</protein>
<keyword evidence="1 2" id="KW-0732">Signal</keyword>